<sequence length="328" mass="35683">MTNRATMTPAPASESPTVAPADPRKPTAAKRRGGRTKRRSVTRKQVWAGWFLLTPALLHSTLFISVPTLAAVFLSMTDYSFSGEWAWVGFDNFVELMGDQNFKTAFVNTVLYALVVVPISMGLALVIALGLNQKLRGMAFFRTAFYIPTVTATVAVATVWLWIYNPGAGLANGALSFFGFGPQPFLNSPDTALPSLMLVGIWQGLGAKMIIYLAALQGVSRELVEAAELDGANPWQTFKHVKWPALAPAQFFVLITSIVGTFQVYDLVYVMTRGGPGISTNVLVLDIYNNAFQGMRLGYASAETVIMILLISVFIIVGRKLQGSDKSE</sequence>
<keyword evidence="2 7" id="KW-0813">Transport</keyword>
<keyword evidence="3" id="KW-1003">Cell membrane</keyword>
<dbReference type="PANTHER" id="PTHR30193:SF41">
    <property type="entry name" value="DIACETYLCHITOBIOSE UPTAKE SYSTEM PERMEASE PROTEIN NGCF"/>
    <property type="match status" value="1"/>
</dbReference>
<dbReference type="EMBL" id="JANCLV010000005">
    <property type="protein sequence ID" value="MCP8999876.1"/>
    <property type="molecule type" value="Genomic_DNA"/>
</dbReference>
<evidence type="ECO:0000256" key="5">
    <source>
        <dbReference type="ARBA" id="ARBA00022989"/>
    </source>
</evidence>
<organism evidence="10 11">
    <name type="scientific">Pseudarthrobacter humi</name>
    <dbReference type="NCBI Taxonomy" id="2952523"/>
    <lineage>
        <taxon>Bacteria</taxon>
        <taxon>Bacillati</taxon>
        <taxon>Actinomycetota</taxon>
        <taxon>Actinomycetes</taxon>
        <taxon>Micrococcales</taxon>
        <taxon>Micrococcaceae</taxon>
        <taxon>Pseudarthrobacter</taxon>
    </lineage>
</organism>
<evidence type="ECO:0000313" key="10">
    <source>
        <dbReference type="EMBL" id="MCP8999876.1"/>
    </source>
</evidence>
<reference evidence="10 11" key="1">
    <citation type="submission" date="2022-06" db="EMBL/GenBank/DDBJ databases">
        <title>Pseudarthrobacter sp. strain RMG13 Genome sequencing and assembly.</title>
        <authorList>
            <person name="Kim I."/>
        </authorList>
    </citation>
    <scope>NUCLEOTIDE SEQUENCE [LARGE SCALE GENOMIC DNA]</scope>
    <source>
        <strain evidence="10 11">RMG13</strain>
    </source>
</reference>
<evidence type="ECO:0000256" key="3">
    <source>
        <dbReference type="ARBA" id="ARBA00022475"/>
    </source>
</evidence>
<keyword evidence="5 7" id="KW-1133">Transmembrane helix</keyword>
<dbReference type="Gene3D" id="1.10.3720.10">
    <property type="entry name" value="MetI-like"/>
    <property type="match status" value="1"/>
</dbReference>
<gene>
    <name evidence="10" type="ORF">NFC73_09050</name>
</gene>
<feature type="region of interest" description="Disordered" evidence="8">
    <location>
        <begin position="1"/>
        <end position="40"/>
    </location>
</feature>
<dbReference type="CDD" id="cd06261">
    <property type="entry name" value="TM_PBP2"/>
    <property type="match status" value="1"/>
</dbReference>
<evidence type="ECO:0000313" key="11">
    <source>
        <dbReference type="Proteomes" id="UP001524318"/>
    </source>
</evidence>
<feature type="transmembrane region" description="Helical" evidence="7">
    <location>
        <begin position="297"/>
        <end position="317"/>
    </location>
</feature>
<comment type="subcellular location">
    <subcellularLocation>
        <location evidence="1 7">Cell membrane</location>
        <topology evidence="1 7">Multi-pass membrane protein</topology>
    </subcellularLocation>
</comment>
<dbReference type="InterPro" id="IPR051393">
    <property type="entry name" value="ABC_transporter_permease"/>
</dbReference>
<evidence type="ECO:0000256" key="1">
    <source>
        <dbReference type="ARBA" id="ARBA00004651"/>
    </source>
</evidence>
<evidence type="ECO:0000256" key="2">
    <source>
        <dbReference type="ARBA" id="ARBA00022448"/>
    </source>
</evidence>
<dbReference type="PROSITE" id="PS50928">
    <property type="entry name" value="ABC_TM1"/>
    <property type="match status" value="1"/>
</dbReference>
<keyword evidence="11" id="KW-1185">Reference proteome</keyword>
<comment type="caution">
    <text evidence="10">The sequence shown here is derived from an EMBL/GenBank/DDBJ whole genome shotgun (WGS) entry which is preliminary data.</text>
</comment>
<dbReference type="PANTHER" id="PTHR30193">
    <property type="entry name" value="ABC TRANSPORTER PERMEASE PROTEIN"/>
    <property type="match status" value="1"/>
</dbReference>
<feature type="transmembrane region" description="Helical" evidence="7">
    <location>
        <begin position="47"/>
        <end position="74"/>
    </location>
</feature>
<dbReference type="InterPro" id="IPR000515">
    <property type="entry name" value="MetI-like"/>
</dbReference>
<evidence type="ECO:0000256" key="4">
    <source>
        <dbReference type="ARBA" id="ARBA00022692"/>
    </source>
</evidence>
<evidence type="ECO:0000256" key="8">
    <source>
        <dbReference type="SAM" id="MobiDB-lite"/>
    </source>
</evidence>
<feature type="transmembrane region" description="Helical" evidence="7">
    <location>
        <begin position="143"/>
        <end position="163"/>
    </location>
</feature>
<feature type="transmembrane region" description="Helical" evidence="7">
    <location>
        <begin position="245"/>
        <end position="265"/>
    </location>
</feature>
<protein>
    <submittedName>
        <fullName evidence="10">Sugar ABC transporter permease</fullName>
    </submittedName>
</protein>
<dbReference type="InterPro" id="IPR035906">
    <property type="entry name" value="MetI-like_sf"/>
</dbReference>
<comment type="similarity">
    <text evidence="7">Belongs to the binding-protein-dependent transport system permease family.</text>
</comment>
<keyword evidence="6 7" id="KW-0472">Membrane</keyword>
<dbReference type="Pfam" id="PF00528">
    <property type="entry name" value="BPD_transp_1"/>
    <property type="match status" value="1"/>
</dbReference>
<evidence type="ECO:0000256" key="7">
    <source>
        <dbReference type="RuleBase" id="RU363032"/>
    </source>
</evidence>
<evidence type="ECO:0000259" key="9">
    <source>
        <dbReference type="PROSITE" id="PS50928"/>
    </source>
</evidence>
<evidence type="ECO:0000256" key="6">
    <source>
        <dbReference type="ARBA" id="ARBA00023136"/>
    </source>
</evidence>
<proteinExistence type="inferred from homology"/>
<name>A0ABT1LRR8_9MICC</name>
<keyword evidence="4 7" id="KW-0812">Transmembrane</keyword>
<feature type="transmembrane region" description="Helical" evidence="7">
    <location>
        <begin position="192"/>
        <end position="215"/>
    </location>
</feature>
<accession>A0ABT1LRR8</accession>
<feature type="domain" description="ABC transmembrane type-1" evidence="9">
    <location>
        <begin position="106"/>
        <end position="318"/>
    </location>
</feature>
<feature type="transmembrane region" description="Helical" evidence="7">
    <location>
        <begin position="110"/>
        <end position="131"/>
    </location>
</feature>
<dbReference type="SUPFAM" id="SSF161098">
    <property type="entry name" value="MetI-like"/>
    <property type="match status" value="1"/>
</dbReference>
<dbReference type="RefSeq" id="WP_254749521.1">
    <property type="nucleotide sequence ID" value="NZ_JANCLV010000005.1"/>
</dbReference>
<dbReference type="Proteomes" id="UP001524318">
    <property type="component" value="Unassembled WGS sequence"/>
</dbReference>
<feature type="compositionally biased region" description="Basic residues" evidence="8">
    <location>
        <begin position="27"/>
        <end position="40"/>
    </location>
</feature>